<sequence length="88" mass="10469">MNKFKHWLYHVLVAIDQLFNAIMLGSADETLSSRAYRGAILTKNPKIKWKIIYTVIEKLFFWEKEHCKTAYESEVKRRQYPAAFSNLE</sequence>
<organism evidence="2 3">
    <name type="scientific">Pasteurella canis</name>
    <dbReference type="NCBI Taxonomy" id="753"/>
    <lineage>
        <taxon>Bacteria</taxon>
        <taxon>Pseudomonadati</taxon>
        <taxon>Pseudomonadota</taxon>
        <taxon>Gammaproteobacteria</taxon>
        <taxon>Pasteurellales</taxon>
        <taxon>Pasteurellaceae</taxon>
        <taxon>Pasteurella</taxon>
    </lineage>
</organism>
<evidence type="ECO:0000313" key="4">
    <source>
        <dbReference type="Proteomes" id="UP001052140"/>
    </source>
</evidence>
<evidence type="ECO:0008006" key="5">
    <source>
        <dbReference type="Google" id="ProtNLM"/>
    </source>
</evidence>
<dbReference type="EMBL" id="UGTV01000015">
    <property type="protein sequence ID" value="SUC09873.1"/>
    <property type="molecule type" value="Genomic_DNA"/>
</dbReference>
<reference evidence="1" key="2">
    <citation type="submission" date="2024-05" db="EMBL/GenBank/DDBJ databases">
        <title>Determining zoonotic pasteurella genome.</title>
        <authorList>
            <person name="Maeda T."/>
            <person name="Takahashi T."/>
            <person name="Yoshida H."/>
        </authorList>
    </citation>
    <scope>NUCLEOTIDE SEQUENCE</scope>
    <source>
        <strain evidence="1">PA42</strain>
    </source>
</reference>
<keyword evidence="4" id="KW-1185">Reference proteome</keyword>
<name>A0A379EUI2_9PAST</name>
<evidence type="ECO:0000313" key="1">
    <source>
        <dbReference type="EMBL" id="GJH43242.1"/>
    </source>
</evidence>
<dbReference type="RefSeq" id="WP_115322736.1">
    <property type="nucleotide sequence ID" value="NZ_BPUX01000023.1"/>
</dbReference>
<evidence type="ECO:0000313" key="2">
    <source>
        <dbReference type="EMBL" id="SUC09873.1"/>
    </source>
</evidence>
<dbReference type="AlphaFoldDB" id="A0A379EUI2"/>
<protein>
    <recommendedName>
        <fullName evidence="5">DNA helicase UvrD</fullName>
    </recommendedName>
</protein>
<dbReference type="Proteomes" id="UP000254704">
    <property type="component" value="Unassembled WGS sequence"/>
</dbReference>
<proteinExistence type="predicted"/>
<dbReference type="EMBL" id="BPUX01000023">
    <property type="protein sequence ID" value="GJH43242.1"/>
    <property type="molecule type" value="Genomic_DNA"/>
</dbReference>
<dbReference type="Proteomes" id="UP001052140">
    <property type="component" value="Unassembled WGS sequence"/>
</dbReference>
<evidence type="ECO:0000313" key="3">
    <source>
        <dbReference type="Proteomes" id="UP000254704"/>
    </source>
</evidence>
<reference evidence="2 3" key="1">
    <citation type="submission" date="2018-06" db="EMBL/GenBank/DDBJ databases">
        <authorList>
            <consortium name="Pathogen Informatics"/>
            <person name="Doyle S."/>
        </authorList>
    </citation>
    <scope>NUCLEOTIDE SEQUENCE [LARGE SCALE GENOMIC DNA]</scope>
    <source>
        <strain evidence="2 3">NCTC11621</strain>
    </source>
</reference>
<gene>
    <name evidence="2" type="ORF">NCTC11621_00897</name>
    <name evidence="1" type="ORF">PA42_14160</name>
</gene>
<accession>A0A379EUI2</accession>